<dbReference type="Gene3D" id="3.40.50.300">
    <property type="entry name" value="P-loop containing nucleotide triphosphate hydrolases"/>
    <property type="match status" value="1"/>
</dbReference>
<accession>A0AAN6SR65</accession>
<feature type="repeat" description="ANK" evidence="2">
    <location>
        <begin position="1026"/>
        <end position="1050"/>
    </location>
</feature>
<evidence type="ECO:0000259" key="4">
    <source>
        <dbReference type="Pfam" id="PF24883"/>
    </source>
</evidence>
<evidence type="ECO:0000256" key="3">
    <source>
        <dbReference type="SAM" id="MobiDB-lite"/>
    </source>
</evidence>
<keyword evidence="1" id="KW-0677">Repeat</keyword>
<feature type="region of interest" description="Disordered" evidence="3">
    <location>
        <begin position="317"/>
        <end position="341"/>
    </location>
</feature>
<dbReference type="PROSITE" id="PS50297">
    <property type="entry name" value="ANK_REP_REGION"/>
    <property type="match status" value="5"/>
</dbReference>
<dbReference type="InterPro" id="IPR002110">
    <property type="entry name" value="Ankyrin_rpt"/>
</dbReference>
<dbReference type="SUPFAM" id="SSF48403">
    <property type="entry name" value="Ankyrin repeat"/>
    <property type="match status" value="1"/>
</dbReference>
<evidence type="ECO:0000313" key="6">
    <source>
        <dbReference type="Proteomes" id="UP001303115"/>
    </source>
</evidence>
<dbReference type="Gene3D" id="1.25.40.20">
    <property type="entry name" value="Ankyrin repeat-containing domain"/>
    <property type="match status" value="3"/>
</dbReference>
<name>A0AAN6SR65_9PEZI</name>
<dbReference type="Pfam" id="PF13637">
    <property type="entry name" value="Ank_4"/>
    <property type="match status" value="1"/>
</dbReference>
<dbReference type="Proteomes" id="UP001303115">
    <property type="component" value="Unassembled WGS sequence"/>
</dbReference>
<reference evidence="6" key="1">
    <citation type="journal article" date="2023" name="Mol. Phylogenet. Evol.">
        <title>Genome-scale phylogeny and comparative genomics of the fungal order Sordariales.</title>
        <authorList>
            <person name="Hensen N."/>
            <person name="Bonometti L."/>
            <person name="Westerberg I."/>
            <person name="Brannstrom I.O."/>
            <person name="Guillou S."/>
            <person name="Cros-Aarteil S."/>
            <person name="Calhoun S."/>
            <person name="Haridas S."/>
            <person name="Kuo A."/>
            <person name="Mondo S."/>
            <person name="Pangilinan J."/>
            <person name="Riley R."/>
            <person name="LaButti K."/>
            <person name="Andreopoulos B."/>
            <person name="Lipzen A."/>
            <person name="Chen C."/>
            <person name="Yan M."/>
            <person name="Daum C."/>
            <person name="Ng V."/>
            <person name="Clum A."/>
            <person name="Steindorff A."/>
            <person name="Ohm R.A."/>
            <person name="Martin F."/>
            <person name="Silar P."/>
            <person name="Natvig D.O."/>
            <person name="Lalanne C."/>
            <person name="Gautier V."/>
            <person name="Ament-Velasquez S.L."/>
            <person name="Kruys A."/>
            <person name="Hutchinson M.I."/>
            <person name="Powell A.J."/>
            <person name="Barry K."/>
            <person name="Miller A.N."/>
            <person name="Grigoriev I.V."/>
            <person name="Debuchy R."/>
            <person name="Gladieux P."/>
            <person name="Hiltunen Thoren M."/>
            <person name="Johannesson H."/>
        </authorList>
    </citation>
    <scope>NUCLEOTIDE SEQUENCE [LARGE SCALE GENOMIC DNA]</scope>
    <source>
        <strain evidence="6">CBS 284.82</strain>
    </source>
</reference>
<dbReference type="InterPro" id="IPR036770">
    <property type="entry name" value="Ankyrin_rpt-contain_sf"/>
</dbReference>
<dbReference type="PROSITE" id="PS50088">
    <property type="entry name" value="ANK_REPEAT"/>
    <property type="match status" value="5"/>
</dbReference>
<gene>
    <name evidence="5" type="ORF">C8A01DRAFT_36763</name>
</gene>
<feature type="repeat" description="ANK" evidence="2">
    <location>
        <begin position="956"/>
        <end position="988"/>
    </location>
</feature>
<evidence type="ECO:0000313" key="5">
    <source>
        <dbReference type="EMBL" id="KAK4039275.1"/>
    </source>
</evidence>
<dbReference type="Gene3D" id="3.40.50.1820">
    <property type="entry name" value="alpha/beta hydrolase"/>
    <property type="match status" value="1"/>
</dbReference>
<sequence>MDLLQRLKRKAPLDPPEETSRNPTLPIPPSCTDRDYSPSQSAPVLPFPDGVKVLHDCPDAAVDICFVHGLTGDRESTWTADGQSAPWPKTILPTELDKARILTYGYDAYIVRKGVVGANRLIDHATNLLHDLTADRSSNNASSRPLILIAHSLGGLVCKKAILLSRNNPEAHLCGVFECIKGIIFMGTPHKGSWMAGWAKIPAWAVGAAKSTNRSLLEILETDDQLLQSTQVEFWSMVRGLREGGRPFEVTCFFEELPLPGLGKVVSKESASLEGYAAFSIHANHSDMVKFASAEETGFKRLVGELVRWASQLEVRHPRASQTEELPRTSPSSAEGHRGASFVNNYGSSTQNINSITTGSGPANIGQNQAIHQTIVQSPPVPVPELSQDCLRSLAFPQMQDRSLGISRAVAGTCEWLLRHETYKTWAACYRGLLWIKGKPGSGKSTLLKHALGNHASSDGALVLSFFFHGRGDELQKSPLGLFRSLLHQVLGQAPNALQDLVDRFKTKCREHGKAGEDWHWHEEELRLLFESSLPKLLSARSVWLFVDALDECGKDNAVRLVGIFKSLLKSLPSQSTGLGQFRICFSCRHYPILDLDDNVFEICVEHENQDDISTFVDDQLAAFRARTPSTIPALITERASGVFMWARLVVERVLDLEREGGGLKKMETAVHSTPRDLDELYRQLIQDMGPASLKLIQWICFARRPLPMDELRWAMVIDADCPHRSLQACESAEDYVPDSVRMKRQVQTLSRGLAEVTHAQVAQFIHQSVKDFFVEKGLPVLNGCETSAEAAIRAHFRLAKICIRYLAMEEIGRSTSDELRNFKFESNFPFLGYATTSTGQITEHVDVKDGDCMTPLSWAAEYGHEAVVKLLLDTGKVDVNAKDDYGATVLMHAATNGEKAVVKLLLDTGKVDVNAKDHHRGTALRGAAANGEEAIVKLLLDTGKGDDTVDTKDDDGRTPLSLAAEFGYEGIVKLLLDTGKVDDTVDTKDDEGWTPLSLAAYLGNEGIVKLLLDTGKVDVDRKDAQGVTPLSLAAAKGHEGIVKLLLGTGRVDVHAKDNYGITALLYATANEQEAIVKLLGSQHR</sequence>
<dbReference type="EMBL" id="MU854405">
    <property type="protein sequence ID" value="KAK4039275.1"/>
    <property type="molecule type" value="Genomic_DNA"/>
</dbReference>
<feature type="compositionally biased region" description="Basic residues" evidence="3">
    <location>
        <begin position="1"/>
        <end position="10"/>
    </location>
</feature>
<dbReference type="Pfam" id="PF12796">
    <property type="entry name" value="Ank_2"/>
    <property type="match status" value="2"/>
</dbReference>
<dbReference type="SMART" id="SM00248">
    <property type="entry name" value="ANK"/>
    <property type="match status" value="6"/>
</dbReference>
<feature type="compositionally biased region" description="Polar residues" evidence="3">
    <location>
        <begin position="320"/>
        <end position="333"/>
    </location>
</feature>
<proteinExistence type="predicted"/>
<dbReference type="SUPFAM" id="SSF52540">
    <property type="entry name" value="P-loop containing nucleoside triphosphate hydrolases"/>
    <property type="match status" value="1"/>
</dbReference>
<dbReference type="PANTHER" id="PTHR10039">
    <property type="entry name" value="AMELOGENIN"/>
    <property type="match status" value="1"/>
</dbReference>
<dbReference type="AlphaFoldDB" id="A0AAN6SR65"/>
<feature type="repeat" description="ANK" evidence="2">
    <location>
        <begin position="852"/>
        <end position="876"/>
    </location>
</feature>
<dbReference type="Pfam" id="PF24883">
    <property type="entry name" value="NPHP3_N"/>
    <property type="match status" value="1"/>
</dbReference>
<dbReference type="SUPFAM" id="SSF53474">
    <property type="entry name" value="alpha/beta-Hydrolases"/>
    <property type="match status" value="1"/>
</dbReference>
<organism evidence="5 6">
    <name type="scientific">Parachaetomium inaequale</name>
    <dbReference type="NCBI Taxonomy" id="2588326"/>
    <lineage>
        <taxon>Eukaryota</taxon>
        <taxon>Fungi</taxon>
        <taxon>Dikarya</taxon>
        <taxon>Ascomycota</taxon>
        <taxon>Pezizomycotina</taxon>
        <taxon>Sordariomycetes</taxon>
        <taxon>Sordariomycetidae</taxon>
        <taxon>Sordariales</taxon>
        <taxon>Chaetomiaceae</taxon>
        <taxon>Parachaetomium</taxon>
    </lineage>
</organism>
<feature type="repeat" description="ANK" evidence="2">
    <location>
        <begin position="992"/>
        <end position="1016"/>
    </location>
</feature>
<keyword evidence="6" id="KW-1185">Reference proteome</keyword>
<evidence type="ECO:0000256" key="2">
    <source>
        <dbReference type="PROSITE-ProRule" id="PRU00023"/>
    </source>
</evidence>
<feature type="region of interest" description="Disordered" evidence="3">
    <location>
        <begin position="1"/>
        <end position="41"/>
    </location>
</feature>
<evidence type="ECO:0000256" key="1">
    <source>
        <dbReference type="ARBA" id="ARBA00022737"/>
    </source>
</evidence>
<dbReference type="InterPro" id="IPR056884">
    <property type="entry name" value="NPHP3-like_N"/>
</dbReference>
<dbReference type="InterPro" id="IPR027417">
    <property type="entry name" value="P-loop_NTPase"/>
</dbReference>
<protein>
    <submittedName>
        <fullName evidence="5">Ankyrin repeat domain-containing protein 17</fullName>
    </submittedName>
</protein>
<feature type="repeat" description="ANK" evidence="2">
    <location>
        <begin position="886"/>
        <end position="910"/>
    </location>
</feature>
<comment type="caution">
    <text evidence="5">The sequence shown here is derived from an EMBL/GenBank/DDBJ whole genome shotgun (WGS) entry which is preliminary data.</text>
</comment>
<keyword evidence="2" id="KW-0040">ANK repeat</keyword>
<dbReference type="InterPro" id="IPR029058">
    <property type="entry name" value="AB_hydrolase_fold"/>
</dbReference>
<dbReference type="PANTHER" id="PTHR10039:SF5">
    <property type="entry name" value="NACHT DOMAIN-CONTAINING PROTEIN"/>
    <property type="match status" value="1"/>
</dbReference>
<feature type="domain" description="Nephrocystin 3-like N-terminal" evidence="4">
    <location>
        <begin position="412"/>
        <end position="589"/>
    </location>
</feature>